<dbReference type="InterPro" id="IPR043131">
    <property type="entry name" value="BCAT-like_N"/>
</dbReference>
<keyword evidence="3" id="KW-1185">Reference proteome</keyword>
<evidence type="ECO:0000313" key="3">
    <source>
        <dbReference type="Proteomes" id="UP000198815"/>
    </source>
</evidence>
<organism evidence="2 3">
    <name type="scientific">Propionibacterium cyclohexanicum</name>
    <dbReference type="NCBI Taxonomy" id="64702"/>
    <lineage>
        <taxon>Bacteria</taxon>
        <taxon>Bacillati</taxon>
        <taxon>Actinomycetota</taxon>
        <taxon>Actinomycetes</taxon>
        <taxon>Propionibacteriales</taxon>
        <taxon>Propionibacteriaceae</taxon>
        <taxon>Propionibacterium</taxon>
    </lineage>
</organism>
<dbReference type="AlphaFoldDB" id="A0A1H9TE15"/>
<name>A0A1H9TE15_9ACTN</name>
<gene>
    <name evidence="2" type="ORF">SAMN05443377_12133</name>
</gene>
<evidence type="ECO:0000313" key="2">
    <source>
        <dbReference type="EMBL" id="SER95069.1"/>
    </source>
</evidence>
<dbReference type="SUPFAM" id="SSF56752">
    <property type="entry name" value="D-aminoacid aminotransferase-like PLP-dependent enzymes"/>
    <property type="match status" value="1"/>
</dbReference>
<dbReference type="STRING" id="64702.SAMN05443377_12133"/>
<dbReference type="EMBL" id="FOGZ01000021">
    <property type="protein sequence ID" value="SER95069.1"/>
    <property type="molecule type" value="Genomic_DNA"/>
</dbReference>
<dbReference type="PANTHER" id="PTHR42743:SF11">
    <property type="entry name" value="AMINODEOXYCHORISMATE LYASE"/>
    <property type="match status" value="1"/>
</dbReference>
<dbReference type="InterPro" id="IPR001544">
    <property type="entry name" value="Aminotrans_IV"/>
</dbReference>
<dbReference type="PANTHER" id="PTHR42743">
    <property type="entry name" value="AMINO-ACID AMINOTRANSFERASE"/>
    <property type="match status" value="1"/>
</dbReference>
<proteinExistence type="inferred from homology"/>
<accession>A0A1H9TE15</accession>
<protein>
    <submittedName>
        <fullName evidence="2">4-amino-4-deoxychorismate lyase</fullName>
    </submittedName>
</protein>
<keyword evidence="2" id="KW-0456">Lyase</keyword>
<dbReference type="InterPro" id="IPR043132">
    <property type="entry name" value="BCAT-like_C"/>
</dbReference>
<dbReference type="GO" id="GO:0046394">
    <property type="term" value="P:carboxylic acid biosynthetic process"/>
    <property type="evidence" value="ECO:0007669"/>
    <property type="project" value="UniProtKB-ARBA"/>
</dbReference>
<dbReference type="Gene3D" id="3.30.470.10">
    <property type="match status" value="1"/>
</dbReference>
<dbReference type="NCBIfam" id="NF005888">
    <property type="entry name" value="PRK07849.1-3"/>
    <property type="match status" value="1"/>
</dbReference>
<reference evidence="2 3" key="1">
    <citation type="submission" date="2016-10" db="EMBL/GenBank/DDBJ databases">
        <authorList>
            <person name="de Groot N.N."/>
        </authorList>
    </citation>
    <scope>NUCLEOTIDE SEQUENCE [LARGE SCALE GENOMIC DNA]</scope>
    <source>
        <strain evidence="2 3">DSM 16859</strain>
    </source>
</reference>
<dbReference type="Proteomes" id="UP000198815">
    <property type="component" value="Unassembled WGS sequence"/>
</dbReference>
<dbReference type="GO" id="GO:0005829">
    <property type="term" value="C:cytosol"/>
    <property type="evidence" value="ECO:0007669"/>
    <property type="project" value="TreeGrafter"/>
</dbReference>
<dbReference type="Gene3D" id="3.20.10.10">
    <property type="entry name" value="D-amino Acid Aminotransferase, subunit A, domain 2"/>
    <property type="match status" value="1"/>
</dbReference>
<dbReference type="Pfam" id="PF01063">
    <property type="entry name" value="Aminotran_4"/>
    <property type="match status" value="1"/>
</dbReference>
<comment type="similarity">
    <text evidence="1">Belongs to the class-IV pyridoxal-phosphate-dependent aminotransferase family.</text>
</comment>
<dbReference type="InterPro" id="IPR050571">
    <property type="entry name" value="Class-IV_PLP-Dep_Aminotrnsfr"/>
</dbReference>
<evidence type="ECO:0000256" key="1">
    <source>
        <dbReference type="ARBA" id="ARBA00009320"/>
    </source>
</evidence>
<dbReference type="InterPro" id="IPR036038">
    <property type="entry name" value="Aminotransferase-like"/>
</dbReference>
<dbReference type="GO" id="GO:0016829">
    <property type="term" value="F:lyase activity"/>
    <property type="evidence" value="ECO:0007669"/>
    <property type="project" value="UniProtKB-KW"/>
</dbReference>
<sequence>MSMPICIIVSPVQESADEAIEGRLHLVDSHDPQVPVTDLGVTRGDGIFEVIGVVHGRPLALDAHLRRLANSAAMLDLPALELEAIRAAVLKTIDLDEHREELSVKIVVTRGVEGTGVPICWVLSFQTDDHRAERAEGIKVVLLSRGYPHDIAARAPWLLTGAKTLSYAINKAALREAARRGADDVIFTSTDGYVLEGPSASLIMKFGQRIWTPSTAQGILRGTTQGAAFEVFGRLGFATAEVLVGVDQLAAADAMWLASSTRLLAPVRLLDEHDVPVDHDLTDTVNAALLDTAR</sequence>